<dbReference type="KEGG" id="dto:TOL2_C07010"/>
<keyword evidence="1" id="KW-1133">Transmembrane helix</keyword>
<accession>K0NDK5</accession>
<keyword evidence="1" id="KW-0812">Transmembrane</keyword>
<evidence type="ECO:0000313" key="2">
    <source>
        <dbReference type="EMBL" id="CCK78870.1"/>
    </source>
</evidence>
<organism evidence="2 3">
    <name type="scientific">Desulfobacula toluolica (strain DSM 7467 / Tol2)</name>
    <dbReference type="NCBI Taxonomy" id="651182"/>
    <lineage>
        <taxon>Bacteria</taxon>
        <taxon>Pseudomonadati</taxon>
        <taxon>Thermodesulfobacteriota</taxon>
        <taxon>Desulfobacteria</taxon>
        <taxon>Desulfobacterales</taxon>
        <taxon>Desulfobacteraceae</taxon>
        <taxon>Desulfobacula</taxon>
    </lineage>
</organism>
<sequence length="165" mass="18768">MNKREKIILIVTFMAIAYGLIDFFVLSRKNNSPDIRQAIAKSSKTIADFANQSMARMSKMEKQPLQNNLQILISKIESDWDHDPFDRSSAPDTITVEVSPSVPVPDFIYSGYMHVGDILFAIINGVEYRTGEIIPENDYKVMNITPQKVVLEKNRGQVVIFLKDE</sequence>
<keyword evidence="1" id="KW-0472">Membrane</keyword>
<reference evidence="2 3" key="1">
    <citation type="journal article" date="2013" name="Environ. Microbiol.">
        <title>Complete genome, catabolic sub-proteomes and key-metabolites of Desulfobacula toluolica Tol2, a marine, aromatic compound-degrading, sulfate-reducing bacterium.</title>
        <authorList>
            <person name="Wohlbrand L."/>
            <person name="Jacob J.H."/>
            <person name="Kube M."/>
            <person name="Mussmann M."/>
            <person name="Jarling R."/>
            <person name="Beck A."/>
            <person name="Amann R."/>
            <person name="Wilkes H."/>
            <person name="Reinhardt R."/>
            <person name="Rabus R."/>
        </authorList>
    </citation>
    <scope>NUCLEOTIDE SEQUENCE [LARGE SCALE GENOMIC DNA]</scope>
    <source>
        <strain evidence="3">DSM 7467 / Tol2</strain>
    </source>
</reference>
<dbReference type="OrthoDB" id="5456333at2"/>
<protein>
    <submittedName>
        <fullName evidence="2">Conserved uncharacterized protein</fullName>
    </submittedName>
</protein>
<keyword evidence="3" id="KW-1185">Reference proteome</keyword>
<proteinExistence type="predicted"/>
<dbReference type="Proteomes" id="UP000007347">
    <property type="component" value="Chromosome"/>
</dbReference>
<evidence type="ECO:0000256" key="1">
    <source>
        <dbReference type="SAM" id="Phobius"/>
    </source>
</evidence>
<gene>
    <name evidence="2" type="ordered locus">TOL2_C07010</name>
</gene>
<dbReference type="HOGENOM" id="CLU_1608232_0_0_7"/>
<dbReference type="STRING" id="651182.TOL2_C07010"/>
<feature type="transmembrane region" description="Helical" evidence="1">
    <location>
        <begin position="7"/>
        <end position="26"/>
    </location>
</feature>
<dbReference type="AlphaFoldDB" id="K0NDK5"/>
<evidence type="ECO:0000313" key="3">
    <source>
        <dbReference type="Proteomes" id="UP000007347"/>
    </source>
</evidence>
<name>K0NDK5_DESTT</name>
<dbReference type="EMBL" id="FO203503">
    <property type="protein sequence ID" value="CCK78870.1"/>
    <property type="molecule type" value="Genomic_DNA"/>
</dbReference>